<comment type="caution">
    <text evidence="1">The sequence shown here is derived from an EMBL/GenBank/DDBJ whole genome shotgun (WGS) entry which is preliminary data.</text>
</comment>
<evidence type="ECO:0000313" key="2">
    <source>
        <dbReference type="Proteomes" id="UP000299102"/>
    </source>
</evidence>
<dbReference type="AlphaFoldDB" id="A0A4C1SQ63"/>
<dbReference type="EMBL" id="BGZK01003648">
    <property type="protein sequence ID" value="GBP03330.1"/>
    <property type="molecule type" value="Genomic_DNA"/>
</dbReference>
<keyword evidence="2" id="KW-1185">Reference proteome</keyword>
<reference evidence="1 2" key="1">
    <citation type="journal article" date="2019" name="Commun. Biol.">
        <title>The bagworm genome reveals a unique fibroin gene that provides high tensile strength.</title>
        <authorList>
            <person name="Kono N."/>
            <person name="Nakamura H."/>
            <person name="Ohtoshi R."/>
            <person name="Tomita M."/>
            <person name="Numata K."/>
            <person name="Arakawa K."/>
        </authorList>
    </citation>
    <scope>NUCLEOTIDE SEQUENCE [LARGE SCALE GENOMIC DNA]</scope>
</reference>
<sequence length="125" mass="13855">MRLQGGKHTRLLLMATDGYPNAHSRLFVTDRLTKMQFLVDTGSGLCVFPHSAVQQRCIRTTYHHPRPSCILTTTSLGARQLQIAKCELETMLKNGTADLPKAAGRHLFTSHRTRNQDGDPVATIG</sequence>
<organism evidence="1 2">
    <name type="scientific">Eumeta variegata</name>
    <name type="common">Bagworm moth</name>
    <name type="synonym">Eumeta japonica</name>
    <dbReference type="NCBI Taxonomy" id="151549"/>
    <lineage>
        <taxon>Eukaryota</taxon>
        <taxon>Metazoa</taxon>
        <taxon>Ecdysozoa</taxon>
        <taxon>Arthropoda</taxon>
        <taxon>Hexapoda</taxon>
        <taxon>Insecta</taxon>
        <taxon>Pterygota</taxon>
        <taxon>Neoptera</taxon>
        <taxon>Endopterygota</taxon>
        <taxon>Lepidoptera</taxon>
        <taxon>Glossata</taxon>
        <taxon>Ditrysia</taxon>
        <taxon>Tineoidea</taxon>
        <taxon>Psychidae</taxon>
        <taxon>Oiketicinae</taxon>
        <taxon>Eumeta</taxon>
    </lineage>
</organism>
<dbReference type="Proteomes" id="UP000299102">
    <property type="component" value="Unassembled WGS sequence"/>
</dbReference>
<gene>
    <name evidence="1" type="ORF">EVAR_59361_1</name>
</gene>
<accession>A0A4C1SQ63</accession>
<dbReference type="OrthoDB" id="6932368at2759"/>
<evidence type="ECO:0000313" key="1">
    <source>
        <dbReference type="EMBL" id="GBP03330.1"/>
    </source>
</evidence>
<evidence type="ECO:0008006" key="3">
    <source>
        <dbReference type="Google" id="ProtNLM"/>
    </source>
</evidence>
<name>A0A4C1SQ63_EUMVA</name>
<proteinExistence type="predicted"/>
<protein>
    <recommendedName>
        <fullName evidence="3">Peptidase A2 domain-containing protein</fullName>
    </recommendedName>
</protein>